<reference evidence="3" key="1">
    <citation type="submission" date="2021-12" db="EMBL/GenBank/DDBJ databases">
        <authorList>
            <person name="Zaccaron A."/>
            <person name="Stergiopoulos I."/>
        </authorList>
    </citation>
    <scope>NUCLEOTIDE SEQUENCE</scope>
    <source>
        <strain evidence="3">Race5_Kim</strain>
    </source>
</reference>
<feature type="domain" description="RING-type" evidence="2">
    <location>
        <begin position="250"/>
        <end position="296"/>
    </location>
</feature>
<dbReference type="EMBL" id="CP090166">
    <property type="protein sequence ID" value="UJO15905.1"/>
    <property type="molecule type" value="Genomic_DNA"/>
</dbReference>
<dbReference type="PROSITE" id="PS50089">
    <property type="entry name" value="ZF_RING_2"/>
    <property type="match status" value="1"/>
</dbReference>
<keyword evidence="1" id="KW-0863">Zinc-finger</keyword>
<evidence type="ECO:0000259" key="2">
    <source>
        <dbReference type="PROSITE" id="PS50089"/>
    </source>
</evidence>
<evidence type="ECO:0000313" key="3">
    <source>
        <dbReference type="EMBL" id="UJO15905.1"/>
    </source>
</evidence>
<protein>
    <recommendedName>
        <fullName evidence="2">RING-type domain-containing protein</fullName>
    </recommendedName>
</protein>
<dbReference type="KEGG" id="ffu:CLAFUR5_04636"/>
<evidence type="ECO:0000313" key="4">
    <source>
        <dbReference type="Proteomes" id="UP000756132"/>
    </source>
</evidence>
<dbReference type="GO" id="GO:0008270">
    <property type="term" value="F:zinc ion binding"/>
    <property type="evidence" value="ECO:0007669"/>
    <property type="project" value="UniProtKB-KW"/>
</dbReference>
<name>A0A9Q8LEA9_PASFU</name>
<dbReference type="Pfam" id="PF13639">
    <property type="entry name" value="zf-RING_2"/>
    <property type="match status" value="1"/>
</dbReference>
<dbReference type="Gene3D" id="3.30.40.10">
    <property type="entry name" value="Zinc/RING finger domain, C3HC4 (zinc finger)"/>
    <property type="match status" value="1"/>
</dbReference>
<evidence type="ECO:0000256" key="1">
    <source>
        <dbReference type="PROSITE-ProRule" id="PRU00175"/>
    </source>
</evidence>
<dbReference type="AlphaFoldDB" id="A0A9Q8LEA9"/>
<dbReference type="InterPro" id="IPR001841">
    <property type="entry name" value="Znf_RING"/>
</dbReference>
<proteinExistence type="predicted"/>
<sequence>MAAGPIDPTEIPERPAGVFEPHHSITLLYPSFTLIKPGERATITMPLGARARYEPHPIVPVESVIANKTSRNETIGTDFTVYLPVSDVGSHDMELSGELYHDMQQVTARVGHTKLRLMLVTKDARMDNLDDATIRISRFTKSVVQGGKARYTKSQYEMSCGDFIQRSTITQRLWDACALELIMQSSDRAVKHQRLRLAIHDITEPENDEWRSPRGIEMDDAIPKIANIMSKAELDQFNGDLADDERIDQCPVCLDDFSDTDSPVKLPCSKKHIVCMSCLREWCKVGGVHKTKCPWCAVQLATPEAIECLRPNYLDMKAVYEVDIRYNRYENHERRCADLDQYHAQDNSTTITINNNRLLETWHHLVELQPKSEPGYSHLNQNPVDSPEYVDVLTAFVTFCDTRRGSSITIQDAFHQSREAIFTALRAKLRISGMYDFMPMERKDSIDRDVYKVPLRPGFKEWIQCSLNRVLQFQTIRQCKTKEECAGMISSHMHGGCGGREYFTSKWCSTEDPVGRYRAKEILRWCVPQPI</sequence>
<dbReference type="OrthoDB" id="3824970at2759"/>
<dbReference type="GeneID" id="71984514"/>
<dbReference type="InterPro" id="IPR013083">
    <property type="entry name" value="Znf_RING/FYVE/PHD"/>
</dbReference>
<gene>
    <name evidence="3" type="ORF">CLAFUR5_04636</name>
</gene>
<dbReference type="Proteomes" id="UP000756132">
    <property type="component" value="Chromosome 4"/>
</dbReference>
<keyword evidence="4" id="KW-1185">Reference proteome</keyword>
<organism evidence="3 4">
    <name type="scientific">Passalora fulva</name>
    <name type="common">Tomato leaf mold</name>
    <name type="synonym">Cladosporium fulvum</name>
    <dbReference type="NCBI Taxonomy" id="5499"/>
    <lineage>
        <taxon>Eukaryota</taxon>
        <taxon>Fungi</taxon>
        <taxon>Dikarya</taxon>
        <taxon>Ascomycota</taxon>
        <taxon>Pezizomycotina</taxon>
        <taxon>Dothideomycetes</taxon>
        <taxon>Dothideomycetidae</taxon>
        <taxon>Mycosphaerellales</taxon>
        <taxon>Mycosphaerellaceae</taxon>
        <taxon>Fulvia</taxon>
    </lineage>
</organism>
<reference evidence="3" key="2">
    <citation type="journal article" date="2022" name="Microb. Genom.">
        <title>A chromosome-scale genome assembly of the tomato pathogen Cladosporium fulvum reveals a compartmentalized genome architecture and the presence of a dispensable chromosome.</title>
        <authorList>
            <person name="Zaccaron A.Z."/>
            <person name="Chen L.H."/>
            <person name="Samaras A."/>
            <person name="Stergiopoulos I."/>
        </authorList>
    </citation>
    <scope>NUCLEOTIDE SEQUENCE</scope>
    <source>
        <strain evidence="3">Race5_Kim</strain>
    </source>
</reference>
<keyword evidence="1" id="KW-0862">Zinc</keyword>
<dbReference type="SUPFAM" id="SSF57850">
    <property type="entry name" value="RING/U-box"/>
    <property type="match status" value="1"/>
</dbReference>
<keyword evidence="1" id="KW-0479">Metal-binding</keyword>
<dbReference type="RefSeq" id="XP_047760271.1">
    <property type="nucleotide sequence ID" value="XM_047903784.1"/>
</dbReference>
<accession>A0A9Q8LEA9</accession>